<evidence type="ECO:0000313" key="2">
    <source>
        <dbReference type="Proteomes" id="UP000626109"/>
    </source>
</evidence>
<sequence>MLCLPVDEAAVGISWIAPGKWLLPPSNVIRVLLPELSFRSPVTPLEASARLARQHLLLKSELENFGPVPRGQVCRAMPVTYSNPRLVEVMFYTEQAATAAKDFYGDQCMFQAAVEPPKGPGSKPPPTSILPEAQKLRGVGASSTEFRRMAAQEAKPLVPAHLKISQLNWRDLESGLEQRRTLLLRGLPRQLCSQDSLRRVLEEAGLSHHVVQMKAVPMKETSRVGSMMVQVTDDASATSTVARFFHGRQFGVKALPVSVSFSSNTVRDVGANLKPVPSSLSTQTSQDALSCDDNGYEHLCSVQPYL</sequence>
<dbReference type="AlphaFoldDB" id="A0A813J6A3"/>
<dbReference type="EMBL" id="CAJNNW010019266">
    <property type="protein sequence ID" value="CAE8664326.1"/>
    <property type="molecule type" value="Genomic_DNA"/>
</dbReference>
<reference evidence="1" key="1">
    <citation type="submission" date="2021-02" db="EMBL/GenBank/DDBJ databases">
        <authorList>
            <person name="Dougan E. K."/>
            <person name="Rhodes N."/>
            <person name="Thang M."/>
            <person name="Chan C."/>
        </authorList>
    </citation>
    <scope>NUCLEOTIDE SEQUENCE</scope>
</reference>
<protein>
    <submittedName>
        <fullName evidence="1">Uncharacterized protein</fullName>
    </submittedName>
</protein>
<accession>A0A813J6A3</accession>
<gene>
    <name evidence="1" type="ORF">PGLA2088_LOCUS15534</name>
</gene>
<comment type="caution">
    <text evidence="1">The sequence shown here is derived from an EMBL/GenBank/DDBJ whole genome shotgun (WGS) entry which is preliminary data.</text>
</comment>
<name>A0A813J6A3_POLGL</name>
<proteinExistence type="predicted"/>
<dbReference type="Proteomes" id="UP000626109">
    <property type="component" value="Unassembled WGS sequence"/>
</dbReference>
<organism evidence="1 2">
    <name type="scientific">Polarella glacialis</name>
    <name type="common">Dinoflagellate</name>
    <dbReference type="NCBI Taxonomy" id="89957"/>
    <lineage>
        <taxon>Eukaryota</taxon>
        <taxon>Sar</taxon>
        <taxon>Alveolata</taxon>
        <taxon>Dinophyceae</taxon>
        <taxon>Suessiales</taxon>
        <taxon>Suessiaceae</taxon>
        <taxon>Polarella</taxon>
    </lineage>
</organism>
<evidence type="ECO:0000313" key="1">
    <source>
        <dbReference type="EMBL" id="CAE8664326.1"/>
    </source>
</evidence>